<keyword evidence="2" id="KW-0175">Coiled coil</keyword>
<dbReference type="PROSITE" id="PS50937">
    <property type="entry name" value="HTH_MERR_2"/>
    <property type="match status" value="1"/>
</dbReference>
<dbReference type="InterPro" id="IPR047057">
    <property type="entry name" value="MerR_fam"/>
</dbReference>
<dbReference type="OrthoDB" id="9791488at2"/>
<feature type="coiled-coil region" evidence="2">
    <location>
        <begin position="136"/>
        <end position="163"/>
    </location>
</feature>
<reference evidence="4 5" key="1">
    <citation type="submission" date="2019-01" db="EMBL/GenBank/DDBJ databases">
        <title>Genome sequencing of strain FW100M-2.</title>
        <authorList>
            <person name="Heo J."/>
            <person name="Kim S.-J."/>
            <person name="Kim J.-S."/>
            <person name="Hong S.-B."/>
            <person name="Kwon S.-W."/>
        </authorList>
    </citation>
    <scope>NUCLEOTIDE SEQUENCE [LARGE SCALE GENOMIC DNA]</scope>
    <source>
        <strain evidence="4 5">FW100M-2</strain>
    </source>
</reference>
<evidence type="ECO:0000313" key="5">
    <source>
        <dbReference type="Proteomes" id="UP000293568"/>
    </source>
</evidence>
<evidence type="ECO:0000256" key="1">
    <source>
        <dbReference type="ARBA" id="ARBA00023125"/>
    </source>
</evidence>
<dbReference type="Gene3D" id="1.10.1660.10">
    <property type="match status" value="1"/>
</dbReference>
<keyword evidence="5" id="KW-1185">Reference proteome</keyword>
<dbReference type="GO" id="GO:0003700">
    <property type="term" value="F:DNA-binding transcription factor activity"/>
    <property type="evidence" value="ECO:0007669"/>
    <property type="project" value="InterPro"/>
</dbReference>
<dbReference type="InterPro" id="IPR000551">
    <property type="entry name" value="MerR-type_HTH_dom"/>
</dbReference>
<dbReference type="PANTHER" id="PTHR30204">
    <property type="entry name" value="REDOX-CYCLING DRUG-SENSING TRANSCRIPTIONAL ACTIVATOR SOXR"/>
    <property type="match status" value="1"/>
</dbReference>
<dbReference type="SMART" id="SM00422">
    <property type="entry name" value="HTH_MERR"/>
    <property type="match status" value="1"/>
</dbReference>
<sequence>MCLDKPGCRLEHVEDVSSEGKEDRVIEKFKIDDVARECQLTKRTVRYYEEIGLISPPERSRGGARLYTRMHINKLKEITNARDVLGFSLQEIQNFLSFRENLRDHHQLLISANDYEQKIKQLVELKGIMDKKLELIEHRLEKIEQYRQEMSSIKKRVQGEIDRLLCAANKQSGTE</sequence>
<dbReference type="Proteomes" id="UP000293568">
    <property type="component" value="Chromosome"/>
</dbReference>
<dbReference type="InterPro" id="IPR009061">
    <property type="entry name" value="DNA-bd_dom_put_sf"/>
</dbReference>
<evidence type="ECO:0000313" key="4">
    <source>
        <dbReference type="EMBL" id="QAY65873.1"/>
    </source>
</evidence>
<gene>
    <name evidence="4" type="ORF">ET464_05230</name>
</gene>
<evidence type="ECO:0000256" key="2">
    <source>
        <dbReference type="SAM" id="Coils"/>
    </source>
</evidence>
<proteinExistence type="predicted"/>
<accession>A0A4P6EUR9</accession>
<keyword evidence="1" id="KW-0238">DNA-binding</keyword>
<organism evidence="4 5">
    <name type="scientific">Paenibacillus protaetiae</name>
    <dbReference type="NCBI Taxonomy" id="2509456"/>
    <lineage>
        <taxon>Bacteria</taxon>
        <taxon>Bacillati</taxon>
        <taxon>Bacillota</taxon>
        <taxon>Bacilli</taxon>
        <taxon>Bacillales</taxon>
        <taxon>Paenibacillaceae</taxon>
        <taxon>Paenibacillus</taxon>
    </lineage>
</organism>
<dbReference type="Pfam" id="PF13411">
    <property type="entry name" value="MerR_1"/>
    <property type="match status" value="1"/>
</dbReference>
<dbReference type="AlphaFoldDB" id="A0A4P6EUR9"/>
<name>A0A4P6EUR9_9BACL</name>
<dbReference type="PANTHER" id="PTHR30204:SF58">
    <property type="entry name" value="HTH-TYPE TRANSCRIPTIONAL REGULATOR YFMP"/>
    <property type="match status" value="1"/>
</dbReference>
<dbReference type="SUPFAM" id="SSF46955">
    <property type="entry name" value="Putative DNA-binding domain"/>
    <property type="match status" value="1"/>
</dbReference>
<dbReference type="EMBL" id="CP035492">
    <property type="protein sequence ID" value="QAY65873.1"/>
    <property type="molecule type" value="Genomic_DNA"/>
</dbReference>
<dbReference type="KEGG" id="pprt:ET464_05230"/>
<evidence type="ECO:0000259" key="3">
    <source>
        <dbReference type="PROSITE" id="PS50937"/>
    </source>
</evidence>
<protein>
    <submittedName>
        <fullName evidence="4">MerR family transcriptional regulator</fullName>
    </submittedName>
</protein>
<dbReference type="GO" id="GO:0003677">
    <property type="term" value="F:DNA binding"/>
    <property type="evidence" value="ECO:0007669"/>
    <property type="project" value="UniProtKB-KW"/>
</dbReference>
<feature type="domain" description="HTH merR-type" evidence="3">
    <location>
        <begin position="28"/>
        <end position="98"/>
    </location>
</feature>